<dbReference type="SMART" id="SM01400">
    <property type="entry name" value="Pribosyltran_N"/>
    <property type="match status" value="1"/>
</dbReference>
<evidence type="ECO:0000313" key="11">
    <source>
        <dbReference type="EMBL" id="UYP47959.1"/>
    </source>
</evidence>
<dbReference type="PANTHER" id="PTHR10210">
    <property type="entry name" value="RIBOSE-PHOSPHATE DIPHOSPHOKINASE FAMILY MEMBER"/>
    <property type="match status" value="1"/>
</dbReference>
<evidence type="ECO:0000256" key="3">
    <source>
        <dbReference type="ARBA" id="ARBA00022727"/>
    </source>
</evidence>
<comment type="catalytic activity">
    <reaction evidence="7">
        <text>D-ribose 5-phosphate + ATP = 5-phospho-alpha-D-ribose 1-diphosphate + AMP + H(+)</text>
        <dbReference type="Rhea" id="RHEA:15609"/>
        <dbReference type="ChEBI" id="CHEBI:15378"/>
        <dbReference type="ChEBI" id="CHEBI:30616"/>
        <dbReference type="ChEBI" id="CHEBI:58017"/>
        <dbReference type="ChEBI" id="CHEBI:78346"/>
        <dbReference type="ChEBI" id="CHEBI:456215"/>
        <dbReference type="EC" id="2.7.6.1"/>
    </reaction>
</comment>
<sequence length="303" mass="33096">MSNQIVIAGPSSQGLAVNLANYLDVQVYATENKVFPDGECYLRIDIENDTVLEDADVLIVQTTGANAAGDQNQRIMELIMMISAAKRAKASKIRVINPYFAYSRQDKAFRPGECLFATEVLKWIERAGATEFYTIDIHAETIFDAVDIPTFNLDPMEILAQIVKDRNVINPIVICPDKGAYERSRAFARYLGEDIPVVQFNKTRDVKTGEITMEGDIDVNGREVIIADDIIATGGTMARALGIAKKAGAKSIYAVGTHPLLIKNATYKLLKAGTTEIIGSDTIDSIAMQASMAEVIGKAIKKN</sequence>
<dbReference type="GO" id="GO:0004749">
    <property type="term" value="F:ribose phosphate diphosphokinase activity"/>
    <property type="evidence" value="ECO:0007669"/>
    <property type="project" value="UniProtKB-EC"/>
</dbReference>
<evidence type="ECO:0000256" key="6">
    <source>
        <dbReference type="ARBA" id="ARBA00022840"/>
    </source>
</evidence>
<organism evidence="11 12">
    <name type="scientific">Candidatus Lokiarchaeum ossiferum</name>
    <dbReference type="NCBI Taxonomy" id="2951803"/>
    <lineage>
        <taxon>Archaea</taxon>
        <taxon>Promethearchaeati</taxon>
        <taxon>Promethearchaeota</taxon>
        <taxon>Promethearchaeia</taxon>
        <taxon>Promethearchaeales</taxon>
        <taxon>Promethearchaeaceae</taxon>
        <taxon>Candidatus Lokiarchaeum</taxon>
    </lineage>
</organism>
<evidence type="ECO:0000313" key="12">
    <source>
        <dbReference type="Proteomes" id="UP001208689"/>
    </source>
</evidence>
<dbReference type="NCBIfam" id="TIGR01251">
    <property type="entry name" value="ribP_PPkin"/>
    <property type="match status" value="1"/>
</dbReference>
<dbReference type="PANTHER" id="PTHR10210:SF32">
    <property type="entry name" value="RIBOSE-PHOSPHATE PYROPHOSPHOKINASE 2"/>
    <property type="match status" value="1"/>
</dbReference>
<evidence type="ECO:0000256" key="1">
    <source>
        <dbReference type="ARBA" id="ARBA00013247"/>
    </source>
</evidence>
<evidence type="ECO:0000259" key="10">
    <source>
        <dbReference type="Pfam" id="PF13793"/>
    </source>
</evidence>
<dbReference type="CDD" id="cd06223">
    <property type="entry name" value="PRTases_typeI"/>
    <property type="match status" value="1"/>
</dbReference>
<reference evidence="11" key="1">
    <citation type="submission" date="2022-09" db="EMBL/GenBank/DDBJ databases">
        <title>Actin cytoskeleton and complex cell architecture in an #Asgard archaeon.</title>
        <authorList>
            <person name="Ponce Toledo R.I."/>
            <person name="Schleper C."/>
            <person name="Rodrigues Oliveira T."/>
            <person name="Wollweber F."/>
            <person name="Xu J."/>
            <person name="Rittmann S."/>
            <person name="Klingl A."/>
            <person name="Pilhofer M."/>
        </authorList>
    </citation>
    <scope>NUCLEOTIDE SEQUENCE</scope>
    <source>
        <strain evidence="11">B-35</strain>
    </source>
</reference>
<dbReference type="Pfam" id="PF13793">
    <property type="entry name" value="Pribosyltran_N"/>
    <property type="match status" value="1"/>
</dbReference>
<dbReference type="Gene3D" id="3.40.50.2020">
    <property type="match status" value="2"/>
</dbReference>
<keyword evidence="6" id="KW-0067">ATP-binding</keyword>
<evidence type="ECO:0000256" key="7">
    <source>
        <dbReference type="ARBA" id="ARBA00049535"/>
    </source>
</evidence>
<evidence type="ECO:0000256" key="2">
    <source>
        <dbReference type="ARBA" id="ARBA00022679"/>
    </source>
</evidence>
<keyword evidence="2 11" id="KW-0808">Transferase</keyword>
<gene>
    <name evidence="11" type="ORF">NEF87_004244</name>
</gene>
<dbReference type="SUPFAM" id="SSF53271">
    <property type="entry name" value="PRTase-like"/>
    <property type="match status" value="1"/>
</dbReference>
<dbReference type="EMBL" id="CP104013">
    <property type="protein sequence ID" value="UYP47959.1"/>
    <property type="molecule type" value="Genomic_DNA"/>
</dbReference>
<feature type="domain" description="Phosphoribosyltransferase" evidence="9">
    <location>
        <begin position="152"/>
        <end position="275"/>
    </location>
</feature>
<keyword evidence="12" id="KW-1185">Reference proteome</keyword>
<dbReference type="InterPro" id="IPR000836">
    <property type="entry name" value="PRTase_dom"/>
</dbReference>
<comment type="similarity">
    <text evidence="8">Belongs to the ribose-phosphate pyrophosphokinase family.</text>
</comment>
<dbReference type="InterPro" id="IPR029099">
    <property type="entry name" value="Pribosyltran_N"/>
</dbReference>
<protein>
    <recommendedName>
        <fullName evidence="1">ribose-phosphate diphosphokinase</fullName>
        <ecNumber evidence="1">2.7.6.1</ecNumber>
    </recommendedName>
</protein>
<keyword evidence="4" id="KW-0547">Nucleotide-binding</keyword>
<accession>A0ABY6HZG3</accession>
<dbReference type="InterPro" id="IPR029057">
    <property type="entry name" value="PRTase-like"/>
</dbReference>
<dbReference type="Proteomes" id="UP001208689">
    <property type="component" value="Chromosome"/>
</dbReference>
<name>A0ABY6HZG3_9ARCH</name>
<keyword evidence="5" id="KW-0418">Kinase</keyword>
<proteinExistence type="inferred from homology"/>
<dbReference type="Pfam" id="PF00156">
    <property type="entry name" value="Pribosyltran"/>
    <property type="match status" value="1"/>
</dbReference>
<dbReference type="InterPro" id="IPR005946">
    <property type="entry name" value="Rib-P_diPkinase"/>
</dbReference>
<feature type="domain" description="Ribose-phosphate pyrophosphokinase N-terminal" evidence="10">
    <location>
        <begin position="6"/>
        <end position="128"/>
    </location>
</feature>
<dbReference type="EC" id="2.7.6.1" evidence="1"/>
<evidence type="ECO:0000256" key="8">
    <source>
        <dbReference type="RuleBase" id="RU004324"/>
    </source>
</evidence>
<evidence type="ECO:0000256" key="4">
    <source>
        <dbReference type="ARBA" id="ARBA00022741"/>
    </source>
</evidence>
<evidence type="ECO:0000256" key="5">
    <source>
        <dbReference type="ARBA" id="ARBA00022777"/>
    </source>
</evidence>
<keyword evidence="3 8" id="KW-0545">Nucleotide biosynthesis</keyword>
<evidence type="ECO:0000259" key="9">
    <source>
        <dbReference type="Pfam" id="PF00156"/>
    </source>
</evidence>